<evidence type="ECO:0000256" key="1">
    <source>
        <dbReference type="SAM" id="Phobius"/>
    </source>
</evidence>
<sequence>MKDAQIVILSSLQAAVLKILFFGHIVIVRVKMLARCNVYWIGMNKKIEEVPLNCETGMKIESVEEYYKRLKQIAVSSVVSNLNPGGFVTSESIPCLPVESNRSLVSVSGCKNLSDNLNNFSNQERISNFSKSVSSERSVVLEPEFFNLFSSNCNKNLNLDNLNIFNDTIDHVDSDDQSNVNNAINQNL</sequence>
<evidence type="ECO:0000313" key="2">
    <source>
        <dbReference type="WBParaSite" id="SSTP_0000699400.1"/>
    </source>
</evidence>
<reference evidence="2" key="1">
    <citation type="submission" date="2015-08" db="UniProtKB">
        <authorList>
            <consortium name="WormBaseParasite"/>
        </authorList>
    </citation>
    <scope>IDENTIFICATION</scope>
</reference>
<dbReference type="WBParaSite" id="SSTP_0000699400.1">
    <property type="protein sequence ID" value="SSTP_0000699400.1"/>
    <property type="gene ID" value="SSTP_0000699400"/>
</dbReference>
<keyword evidence="1" id="KW-1133">Transmembrane helix</keyword>
<dbReference type="AlphaFoldDB" id="A0A0K0EBX5"/>
<proteinExistence type="predicted"/>
<organism evidence="2">
    <name type="scientific">Strongyloides stercoralis</name>
    <name type="common">Threadworm</name>
    <dbReference type="NCBI Taxonomy" id="6248"/>
    <lineage>
        <taxon>Eukaryota</taxon>
        <taxon>Metazoa</taxon>
        <taxon>Ecdysozoa</taxon>
        <taxon>Nematoda</taxon>
        <taxon>Chromadorea</taxon>
        <taxon>Rhabditida</taxon>
        <taxon>Tylenchina</taxon>
        <taxon>Panagrolaimomorpha</taxon>
        <taxon>Strongyloidoidea</taxon>
        <taxon>Strongyloididae</taxon>
        <taxon>Strongyloides</taxon>
    </lineage>
</organism>
<keyword evidence="1" id="KW-0472">Membrane</keyword>
<name>A0A0K0EBX5_STRER</name>
<feature type="transmembrane region" description="Helical" evidence="1">
    <location>
        <begin position="6"/>
        <end position="27"/>
    </location>
</feature>
<accession>A0A0K0EBX5</accession>
<keyword evidence="1" id="KW-0812">Transmembrane</keyword>
<protein>
    <submittedName>
        <fullName evidence="2">Uncharacterized protein</fullName>
    </submittedName>
</protein>